<evidence type="ECO:0000256" key="2">
    <source>
        <dbReference type="SAM" id="Phobius"/>
    </source>
</evidence>
<name>A0A0K6G966_9AGAM</name>
<feature type="transmembrane region" description="Helical" evidence="2">
    <location>
        <begin position="98"/>
        <end position="118"/>
    </location>
</feature>
<gene>
    <name evidence="3" type="ORF">RSOLAG22IIIB_01546</name>
</gene>
<dbReference type="EMBL" id="CYGV01001511">
    <property type="protein sequence ID" value="CUA74914.1"/>
    <property type="molecule type" value="Genomic_DNA"/>
</dbReference>
<feature type="transmembrane region" description="Helical" evidence="2">
    <location>
        <begin position="161"/>
        <end position="185"/>
    </location>
</feature>
<proteinExistence type="predicted"/>
<feature type="transmembrane region" description="Helical" evidence="2">
    <location>
        <begin position="138"/>
        <end position="155"/>
    </location>
</feature>
<evidence type="ECO:0000313" key="3">
    <source>
        <dbReference type="EMBL" id="CUA74914.1"/>
    </source>
</evidence>
<feature type="transmembrane region" description="Helical" evidence="2">
    <location>
        <begin position="55"/>
        <end position="78"/>
    </location>
</feature>
<feature type="compositionally biased region" description="Basic and acidic residues" evidence="1">
    <location>
        <begin position="27"/>
        <end position="40"/>
    </location>
</feature>
<reference evidence="3 4" key="1">
    <citation type="submission" date="2015-07" db="EMBL/GenBank/DDBJ databases">
        <authorList>
            <person name="Noorani M."/>
        </authorList>
    </citation>
    <scope>NUCLEOTIDE SEQUENCE [LARGE SCALE GENOMIC DNA]</scope>
    <source>
        <strain evidence="3">BBA 69670</strain>
    </source>
</reference>
<evidence type="ECO:0000313" key="4">
    <source>
        <dbReference type="Proteomes" id="UP000044841"/>
    </source>
</evidence>
<dbReference type="AlphaFoldDB" id="A0A0K6G966"/>
<accession>A0A0K6G966</accession>
<sequence>MSDSTNNKYPPRPNPPPNEESFEMDETNEKASNSEREEPMPKAVLEGEADDLSTWAWLSAFWLVVLAACLLIFPRFLLFLSTPPGSLARESLTPLEQFLSTQLGIGLLVVSFTLVTSIPSHHPADAIQQYGGSRNHPLLIPLTAGFAFIAFLGYNKPTDEIGSLGFLVFMGNGLCALYGSFLIVFNGPTVRSKKTGADKRTSAFLFGNKNAASVQKKKWRKEHGK</sequence>
<keyword evidence="2" id="KW-0812">Transmembrane</keyword>
<protein>
    <recommendedName>
        <fullName evidence="5">Transmembrane protein</fullName>
    </recommendedName>
</protein>
<evidence type="ECO:0000256" key="1">
    <source>
        <dbReference type="SAM" id="MobiDB-lite"/>
    </source>
</evidence>
<feature type="region of interest" description="Disordered" evidence="1">
    <location>
        <begin position="1"/>
        <end position="41"/>
    </location>
</feature>
<evidence type="ECO:0008006" key="5">
    <source>
        <dbReference type="Google" id="ProtNLM"/>
    </source>
</evidence>
<dbReference type="PANTHER" id="PTHR39605">
    <property type="entry name" value="MAJOR FACILITATOR SUPERFAMILY (MFS) PROFILE DOMAIN-CONTAINING PROTEIN"/>
    <property type="match status" value="1"/>
</dbReference>
<keyword evidence="4" id="KW-1185">Reference proteome</keyword>
<dbReference type="PANTHER" id="PTHR39605:SF1">
    <property type="entry name" value="MAJOR FACILITATOR SUPERFAMILY (MFS) PROFILE DOMAIN-CONTAINING PROTEIN"/>
    <property type="match status" value="1"/>
</dbReference>
<dbReference type="Proteomes" id="UP000044841">
    <property type="component" value="Unassembled WGS sequence"/>
</dbReference>
<keyword evidence="2" id="KW-1133">Transmembrane helix</keyword>
<keyword evidence="2" id="KW-0472">Membrane</keyword>
<organism evidence="3 4">
    <name type="scientific">Rhizoctonia solani</name>
    <dbReference type="NCBI Taxonomy" id="456999"/>
    <lineage>
        <taxon>Eukaryota</taxon>
        <taxon>Fungi</taxon>
        <taxon>Dikarya</taxon>
        <taxon>Basidiomycota</taxon>
        <taxon>Agaricomycotina</taxon>
        <taxon>Agaricomycetes</taxon>
        <taxon>Cantharellales</taxon>
        <taxon>Ceratobasidiaceae</taxon>
        <taxon>Rhizoctonia</taxon>
    </lineage>
</organism>